<proteinExistence type="predicted"/>
<dbReference type="AlphaFoldDB" id="A0A852TUQ6"/>
<evidence type="ECO:0008006" key="4">
    <source>
        <dbReference type="Google" id="ProtNLM"/>
    </source>
</evidence>
<dbReference type="EMBL" id="JACCCC010000001">
    <property type="protein sequence ID" value="NYE46523.1"/>
    <property type="molecule type" value="Genomic_DNA"/>
</dbReference>
<keyword evidence="3" id="KW-1185">Reference proteome</keyword>
<dbReference type="Proteomes" id="UP000589036">
    <property type="component" value="Unassembled WGS sequence"/>
</dbReference>
<organism evidence="2 3">
    <name type="scientific">Spinactinospora alkalitolerans</name>
    <dbReference type="NCBI Taxonomy" id="687207"/>
    <lineage>
        <taxon>Bacteria</taxon>
        <taxon>Bacillati</taxon>
        <taxon>Actinomycetota</taxon>
        <taxon>Actinomycetes</taxon>
        <taxon>Streptosporangiales</taxon>
        <taxon>Nocardiopsidaceae</taxon>
        <taxon>Spinactinospora</taxon>
    </lineage>
</organism>
<feature type="chain" id="PRO_5032278571" description="Chaplin domain-containing protein" evidence="1">
    <location>
        <begin position="23"/>
        <end position="50"/>
    </location>
</feature>
<accession>A0A852TUQ6</accession>
<feature type="signal peptide" evidence="1">
    <location>
        <begin position="1"/>
        <end position="22"/>
    </location>
</feature>
<sequence length="50" mass="5173">MRKFFAVLITGIAAATVSLAGAAPASASDDHHHGNEYHGINVLNDLIDIG</sequence>
<name>A0A852TUQ6_9ACTN</name>
<evidence type="ECO:0000313" key="2">
    <source>
        <dbReference type="EMBL" id="NYE46523.1"/>
    </source>
</evidence>
<gene>
    <name evidence="2" type="ORF">HDA32_001643</name>
</gene>
<protein>
    <recommendedName>
        <fullName evidence="4">Chaplin domain-containing protein</fullName>
    </recommendedName>
</protein>
<evidence type="ECO:0000313" key="3">
    <source>
        <dbReference type="Proteomes" id="UP000589036"/>
    </source>
</evidence>
<dbReference type="RefSeq" id="WP_179642616.1">
    <property type="nucleotide sequence ID" value="NZ_BAAAYY010000022.1"/>
</dbReference>
<keyword evidence="1" id="KW-0732">Signal</keyword>
<reference evidence="2 3" key="1">
    <citation type="submission" date="2020-07" db="EMBL/GenBank/DDBJ databases">
        <title>Sequencing the genomes of 1000 actinobacteria strains.</title>
        <authorList>
            <person name="Klenk H.-P."/>
        </authorList>
    </citation>
    <scope>NUCLEOTIDE SEQUENCE [LARGE SCALE GENOMIC DNA]</scope>
    <source>
        <strain evidence="2 3">CXB654</strain>
    </source>
</reference>
<evidence type="ECO:0000256" key="1">
    <source>
        <dbReference type="SAM" id="SignalP"/>
    </source>
</evidence>
<comment type="caution">
    <text evidence="2">The sequence shown here is derived from an EMBL/GenBank/DDBJ whole genome shotgun (WGS) entry which is preliminary data.</text>
</comment>